<dbReference type="Proteomes" id="UP001562425">
    <property type="component" value="Unassembled WGS sequence"/>
</dbReference>
<evidence type="ECO:0000256" key="1">
    <source>
        <dbReference type="SAM" id="MobiDB-lite"/>
    </source>
</evidence>
<name>A0ABD1CKL5_CULPP</name>
<protein>
    <submittedName>
        <fullName evidence="2">Uncharacterized protein</fullName>
    </submittedName>
</protein>
<accession>A0ABD1CKL5</accession>
<reference evidence="2 3" key="1">
    <citation type="submission" date="2024-05" db="EMBL/GenBank/DDBJ databases">
        <title>Culex pipiens pipiens assembly and annotation.</title>
        <authorList>
            <person name="Alout H."/>
            <person name="Durand T."/>
        </authorList>
    </citation>
    <scope>NUCLEOTIDE SEQUENCE [LARGE SCALE GENOMIC DNA]</scope>
    <source>
        <strain evidence="2">HA-2024</strain>
        <tissue evidence="2">Whole body</tissue>
    </source>
</reference>
<feature type="compositionally biased region" description="Basic and acidic residues" evidence="1">
    <location>
        <begin position="1"/>
        <end position="12"/>
    </location>
</feature>
<evidence type="ECO:0000313" key="3">
    <source>
        <dbReference type="Proteomes" id="UP001562425"/>
    </source>
</evidence>
<sequence>MCQGFRLDRDDGGSLSDELPENQRPARQEPPVPEDVPFRIRGMPPGTVQSILNGIVETVRAWPVNQRGTVLEQLAGQVPPQQQPYYRQLVIVDANIDDIQNRPMDEAQREEWLAPLLEERDRLLNRLGLQRNM</sequence>
<dbReference type="EMBL" id="JBEHCU010011287">
    <property type="protein sequence ID" value="KAL1376940.1"/>
    <property type="molecule type" value="Genomic_DNA"/>
</dbReference>
<dbReference type="AlphaFoldDB" id="A0ABD1CKL5"/>
<proteinExistence type="predicted"/>
<keyword evidence="3" id="KW-1185">Reference proteome</keyword>
<feature type="region of interest" description="Disordered" evidence="1">
    <location>
        <begin position="1"/>
        <end position="38"/>
    </location>
</feature>
<comment type="caution">
    <text evidence="2">The sequence shown here is derived from an EMBL/GenBank/DDBJ whole genome shotgun (WGS) entry which is preliminary data.</text>
</comment>
<gene>
    <name evidence="2" type="ORF">pipiens_016591</name>
</gene>
<organism evidence="2 3">
    <name type="scientific">Culex pipiens pipiens</name>
    <name type="common">Northern house mosquito</name>
    <dbReference type="NCBI Taxonomy" id="38569"/>
    <lineage>
        <taxon>Eukaryota</taxon>
        <taxon>Metazoa</taxon>
        <taxon>Ecdysozoa</taxon>
        <taxon>Arthropoda</taxon>
        <taxon>Hexapoda</taxon>
        <taxon>Insecta</taxon>
        <taxon>Pterygota</taxon>
        <taxon>Neoptera</taxon>
        <taxon>Endopterygota</taxon>
        <taxon>Diptera</taxon>
        <taxon>Nematocera</taxon>
        <taxon>Culicoidea</taxon>
        <taxon>Culicidae</taxon>
        <taxon>Culicinae</taxon>
        <taxon>Culicini</taxon>
        <taxon>Culex</taxon>
        <taxon>Culex</taxon>
    </lineage>
</organism>
<evidence type="ECO:0000313" key="2">
    <source>
        <dbReference type="EMBL" id="KAL1376940.1"/>
    </source>
</evidence>